<dbReference type="Gene3D" id="3.40.190.10">
    <property type="entry name" value="Periplasmic binding protein-like II"/>
    <property type="match status" value="2"/>
</dbReference>
<dbReference type="OrthoDB" id="9766989at2"/>
<dbReference type="PIRSF" id="PIRSF002825">
    <property type="entry name" value="CfbpA"/>
    <property type="match status" value="1"/>
</dbReference>
<dbReference type="SUPFAM" id="SSF53850">
    <property type="entry name" value="Periplasmic binding protein-like II"/>
    <property type="match status" value="1"/>
</dbReference>
<protein>
    <submittedName>
        <fullName evidence="3">Extracellular solute-binding protein</fullName>
    </submittedName>
</protein>
<dbReference type="PANTHER" id="PTHR30006">
    <property type="entry name" value="THIAMINE-BINDING PERIPLASMIC PROTEIN-RELATED"/>
    <property type="match status" value="1"/>
</dbReference>
<dbReference type="Proteomes" id="UP000315388">
    <property type="component" value="Unassembled WGS sequence"/>
</dbReference>
<accession>A0A502BM56</accession>
<proteinExistence type="predicted"/>
<dbReference type="GO" id="GO:0030288">
    <property type="term" value="C:outer membrane-bounded periplasmic space"/>
    <property type="evidence" value="ECO:0007669"/>
    <property type="project" value="TreeGrafter"/>
</dbReference>
<dbReference type="InterPro" id="IPR026045">
    <property type="entry name" value="Ferric-bd"/>
</dbReference>
<feature type="signal peptide" evidence="2">
    <location>
        <begin position="1"/>
        <end position="32"/>
    </location>
</feature>
<dbReference type="GO" id="GO:0030975">
    <property type="term" value="F:thiamine binding"/>
    <property type="evidence" value="ECO:0007669"/>
    <property type="project" value="TreeGrafter"/>
</dbReference>
<evidence type="ECO:0000256" key="1">
    <source>
        <dbReference type="ARBA" id="ARBA00022729"/>
    </source>
</evidence>
<evidence type="ECO:0000313" key="4">
    <source>
        <dbReference type="Proteomes" id="UP000315388"/>
    </source>
</evidence>
<name>A0A502BM56_9HYPH</name>
<dbReference type="EMBL" id="VEWJ01000012">
    <property type="protein sequence ID" value="TPF74398.1"/>
    <property type="molecule type" value="Genomic_DNA"/>
</dbReference>
<dbReference type="AlphaFoldDB" id="A0A502BM56"/>
<dbReference type="GO" id="GO:0015888">
    <property type="term" value="P:thiamine transport"/>
    <property type="evidence" value="ECO:0007669"/>
    <property type="project" value="TreeGrafter"/>
</dbReference>
<sequence length="347" mass="38350">MSDTRIPSIRKAATFGLLSALLASVCAPHAFANGEKIVVYTVIPEEELNRQINQEFTRLTGIEVEMLTVPAVGTLAARIEGEAASPRGDIFAAAPIDFQQALATKGLLEAYKSPNLYQDAAAKGYADPEGYWTGWYGMTTAIFWNSDQFARDFKDKAPPKSWDDLLDPDYKQKIVLANPQTSAIGYVLLATQIFRNGEDKAWEYTEKLNDNISQYTPSATMAVTMVEQGEVPIGAFWLSNVLVSKVDRKQPLEFVVPDDNVENIWAASIIKGGPNTEGAKKYIDFLLGEYAQDANSRIGFRHPLNPNVKPPAGAPALSDVKLVKYDNDWATKNMDRVRKHWADVTGQ</sequence>
<dbReference type="PANTHER" id="PTHR30006:SF2">
    <property type="entry name" value="ABC TRANSPORTER SUBSTRATE-BINDING PROTEIN"/>
    <property type="match status" value="1"/>
</dbReference>
<dbReference type="GO" id="GO:0030976">
    <property type="term" value="F:thiamine pyrophosphate binding"/>
    <property type="evidence" value="ECO:0007669"/>
    <property type="project" value="TreeGrafter"/>
</dbReference>
<reference evidence="3 4" key="1">
    <citation type="journal article" date="2003" name="Int. J. Syst. Evol. Microbiol.">
        <title>Towards a standardized format for the description of a novel species (of an established genus): Ochrobactrum gallinifaecis sp. nov.</title>
        <authorList>
            <person name="Kampfer P."/>
            <person name="Buczolits S."/>
            <person name="Albrecht A."/>
            <person name="Busse H.J."/>
            <person name="Stackebrandt E."/>
        </authorList>
    </citation>
    <scope>NUCLEOTIDE SEQUENCE [LARGE SCALE GENOMIC DNA]</scope>
    <source>
        <strain evidence="3 4">ISO 196</strain>
    </source>
</reference>
<gene>
    <name evidence="3" type="ORF">FHY56_14920</name>
</gene>
<evidence type="ECO:0000256" key="2">
    <source>
        <dbReference type="SAM" id="SignalP"/>
    </source>
</evidence>
<organism evidence="3 4">
    <name type="scientific">Brucella gallinifaecis</name>
    <dbReference type="NCBI Taxonomy" id="215590"/>
    <lineage>
        <taxon>Bacteria</taxon>
        <taxon>Pseudomonadati</taxon>
        <taxon>Pseudomonadota</taxon>
        <taxon>Alphaproteobacteria</taxon>
        <taxon>Hyphomicrobiales</taxon>
        <taxon>Brucellaceae</taxon>
        <taxon>Brucella/Ochrobactrum group</taxon>
        <taxon>Brucella</taxon>
    </lineage>
</organism>
<dbReference type="RefSeq" id="WP_140905953.1">
    <property type="nucleotide sequence ID" value="NZ_JBHTMD010000011.1"/>
</dbReference>
<feature type="chain" id="PRO_5021255992" evidence="2">
    <location>
        <begin position="33"/>
        <end position="347"/>
    </location>
</feature>
<dbReference type="Pfam" id="PF13343">
    <property type="entry name" value="SBP_bac_6"/>
    <property type="match status" value="1"/>
</dbReference>
<keyword evidence="1 2" id="KW-0732">Signal</keyword>
<keyword evidence="4" id="KW-1185">Reference proteome</keyword>
<evidence type="ECO:0000313" key="3">
    <source>
        <dbReference type="EMBL" id="TPF74398.1"/>
    </source>
</evidence>
<comment type="caution">
    <text evidence="3">The sequence shown here is derived from an EMBL/GenBank/DDBJ whole genome shotgun (WGS) entry which is preliminary data.</text>
</comment>